<feature type="region of interest" description="Disordered" evidence="1">
    <location>
        <begin position="1"/>
        <end position="29"/>
    </location>
</feature>
<feature type="region of interest" description="Disordered" evidence="1">
    <location>
        <begin position="91"/>
        <end position="331"/>
    </location>
</feature>
<evidence type="ECO:0000313" key="2">
    <source>
        <dbReference type="EMBL" id="CAK7267083.1"/>
    </source>
</evidence>
<proteinExistence type="predicted"/>
<comment type="caution">
    <text evidence="2">The sequence shown here is derived from an EMBL/GenBank/DDBJ whole genome shotgun (WGS) entry which is preliminary data.</text>
</comment>
<evidence type="ECO:0000256" key="1">
    <source>
        <dbReference type="SAM" id="MobiDB-lite"/>
    </source>
</evidence>
<reference evidence="2 3" key="1">
    <citation type="submission" date="2024-01" db="EMBL/GenBank/DDBJ databases">
        <authorList>
            <person name="Allen C."/>
            <person name="Tagirdzhanova G."/>
        </authorList>
    </citation>
    <scope>NUCLEOTIDE SEQUENCE [LARGE SCALE GENOMIC DNA]</scope>
    <source>
        <strain evidence="2 3">CBS 119000</strain>
    </source>
</reference>
<dbReference type="EMBL" id="CAWUON010000024">
    <property type="protein sequence ID" value="CAK7267083.1"/>
    <property type="molecule type" value="Genomic_DNA"/>
</dbReference>
<feature type="compositionally biased region" description="Polar residues" evidence="1">
    <location>
        <begin position="190"/>
        <end position="200"/>
    </location>
</feature>
<feature type="compositionally biased region" description="Basic and acidic residues" evidence="1">
    <location>
        <begin position="111"/>
        <end position="120"/>
    </location>
</feature>
<feature type="compositionally biased region" description="Polar residues" evidence="1">
    <location>
        <begin position="1"/>
        <end position="25"/>
    </location>
</feature>
<feature type="compositionally biased region" description="Polar residues" evidence="1">
    <location>
        <begin position="128"/>
        <end position="154"/>
    </location>
</feature>
<feature type="compositionally biased region" description="Basic and acidic residues" evidence="1">
    <location>
        <begin position="210"/>
        <end position="220"/>
    </location>
</feature>
<name>A0ABP0DFT4_9PEZI</name>
<feature type="region of interest" description="Disordered" evidence="1">
    <location>
        <begin position="381"/>
        <end position="409"/>
    </location>
</feature>
<feature type="compositionally biased region" description="Polar residues" evidence="1">
    <location>
        <begin position="283"/>
        <end position="297"/>
    </location>
</feature>
<protein>
    <submittedName>
        <fullName evidence="2">Uncharacterized protein</fullName>
    </submittedName>
</protein>
<feature type="compositionally biased region" description="Polar residues" evidence="1">
    <location>
        <begin position="221"/>
        <end position="233"/>
    </location>
</feature>
<keyword evidence="3" id="KW-1185">Reference proteome</keyword>
<sequence>MTALTNVVQNLRPKSSGTRSRTTSHAPAKSLPVQIANAWVKSAQKKYGTVTVNPAEVQTKDGAQKVVFGEDFSKDLSRDNWDWTSKITDANDKSIGNKDTEAPEPWGADCSEDKSGKWGDWDVGANPGGTNDTEFWGTQNNETGISGENASNDIDGTADKGGHSTWDNIGDDLWANGGDNLRQDAAETDGFSNFNVGRSSSNKRGKPKHVSWEATHENSSGRKNTSKNDSNDTWDWGEDSNKDSKNENGNGERLSATKTGTGEYKDPWDGLDNDEIGHHNQHDSQQSDDPTIWNWGSTKKAETGGDFSTSKRQSSDASYNDSHVGSSERTAGDQEIACRLYMRLLPGRSANKWTALQNAFFDETNRIVSVEQLAVWVADKDMKKKGGSRPQSDRSTLKSDGNEGGRFQW</sequence>
<feature type="compositionally biased region" description="Basic and acidic residues" evidence="1">
    <location>
        <begin position="391"/>
        <end position="403"/>
    </location>
</feature>
<evidence type="ECO:0000313" key="3">
    <source>
        <dbReference type="Proteomes" id="UP001642502"/>
    </source>
</evidence>
<gene>
    <name evidence="2" type="ORF">SEPCBS119000_002357</name>
</gene>
<dbReference type="Proteomes" id="UP001642502">
    <property type="component" value="Unassembled WGS sequence"/>
</dbReference>
<feature type="compositionally biased region" description="Polar residues" evidence="1">
    <location>
        <begin position="306"/>
        <end position="329"/>
    </location>
</feature>
<feature type="compositionally biased region" description="Basic and acidic residues" evidence="1">
    <location>
        <begin position="91"/>
        <end position="101"/>
    </location>
</feature>
<accession>A0ABP0DFT4</accession>
<organism evidence="2 3">
    <name type="scientific">Sporothrix epigloea</name>
    <dbReference type="NCBI Taxonomy" id="1892477"/>
    <lineage>
        <taxon>Eukaryota</taxon>
        <taxon>Fungi</taxon>
        <taxon>Dikarya</taxon>
        <taxon>Ascomycota</taxon>
        <taxon>Pezizomycotina</taxon>
        <taxon>Sordariomycetes</taxon>
        <taxon>Sordariomycetidae</taxon>
        <taxon>Ophiostomatales</taxon>
        <taxon>Ophiostomataceae</taxon>
        <taxon>Sporothrix</taxon>
    </lineage>
</organism>